<keyword evidence="1" id="KW-1133">Transmembrane helix</keyword>
<evidence type="ECO:0000313" key="3">
    <source>
        <dbReference type="Proteomes" id="UP000486297"/>
    </source>
</evidence>
<name>A0A7X2KY66_9NEIS</name>
<feature type="transmembrane region" description="Helical" evidence="1">
    <location>
        <begin position="68"/>
        <end position="93"/>
    </location>
</feature>
<reference evidence="2" key="1">
    <citation type="journal article" name="Emerg. Infect. Dis.">
        <title>Two cases of a newly characterized neisseria species.</title>
        <authorList>
            <person name="Mustapha M."/>
            <person name="Lemos A.P.S."/>
            <person name="Harrison L.H."/>
            <person name="Vantyne D."/>
            <person name="Sacchi C.T."/>
        </authorList>
    </citation>
    <scope>NUCLEOTIDE SEQUENCE</scope>
    <source>
        <strain evidence="2">N.95.16</strain>
    </source>
</reference>
<dbReference type="RefSeq" id="WP_095502798.1">
    <property type="nucleotide sequence ID" value="NZ_WJXO01000001.1"/>
</dbReference>
<sequence>MNTALIRPDIENSRSYRLSRLLKRYLDDYYLDGFIGLFPVAGDVFSQTFNLVFVYISLFKIRSIPLTLVVIFNSLLDLLIGLIPVLGTILDFFHRSYKRNFLLVEGFSQNNPQIIRKVHGQAIFAAVGIVAVGAACVWLIQNLFMLLEQGWQMLLNWL</sequence>
<proteinExistence type="predicted"/>
<keyword evidence="1" id="KW-0472">Membrane</keyword>
<dbReference type="EMBL" id="WJXO01000001">
    <property type="protein sequence ID" value="MRN36945.1"/>
    <property type="molecule type" value="Genomic_DNA"/>
</dbReference>
<dbReference type="Proteomes" id="UP000486297">
    <property type="component" value="Unassembled WGS sequence"/>
</dbReference>
<dbReference type="PANTHER" id="PTHR35519">
    <property type="entry name" value="MEMBRANE PROTEINS"/>
    <property type="match status" value="1"/>
</dbReference>
<dbReference type="AlphaFoldDB" id="A0A7X2KY66"/>
<dbReference type="Pfam" id="PF13430">
    <property type="entry name" value="DUF4112"/>
    <property type="match status" value="1"/>
</dbReference>
<dbReference type="InterPro" id="IPR025187">
    <property type="entry name" value="DUF4112"/>
</dbReference>
<comment type="caution">
    <text evidence="2">The sequence shown here is derived from an EMBL/GenBank/DDBJ whole genome shotgun (WGS) entry which is preliminary data.</text>
</comment>
<evidence type="ECO:0000313" key="2">
    <source>
        <dbReference type="EMBL" id="MRN36945.1"/>
    </source>
</evidence>
<feature type="transmembrane region" description="Helical" evidence="1">
    <location>
        <begin position="29"/>
        <end position="56"/>
    </location>
</feature>
<protein>
    <submittedName>
        <fullName evidence="2">DUF4112 domain-containing protein</fullName>
    </submittedName>
</protein>
<dbReference type="PANTHER" id="PTHR35519:SF2">
    <property type="entry name" value="PH DOMAIN PROTEIN"/>
    <property type="match status" value="1"/>
</dbReference>
<accession>A0A7X2KY66</accession>
<keyword evidence="1" id="KW-0812">Transmembrane</keyword>
<keyword evidence="3" id="KW-1185">Reference proteome</keyword>
<gene>
    <name evidence="2" type="ORF">GJU80_00050</name>
</gene>
<evidence type="ECO:0000256" key="1">
    <source>
        <dbReference type="SAM" id="Phobius"/>
    </source>
</evidence>
<organism evidence="2 3">
    <name type="scientific">Neisseria brasiliensis</name>
    <dbReference type="NCBI Taxonomy" id="2666100"/>
    <lineage>
        <taxon>Bacteria</taxon>
        <taxon>Pseudomonadati</taxon>
        <taxon>Pseudomonadota</taxon>
        <taxon>Betaproteobacteria</taxon>
        <taxon>Neisseriales</taxon>
        <taxon>Neisseriaceae</taxon>
        <taxon>Neisseria</taxon>
    </lineage>
</organism>
<feature type="transmembrane region" description="Helical" evidence="1">
    <location>
        <begin position="122"/>
        <end position="147"/>
    </location>
</feature>